<name>A0A3P1T2B6_9ACTN</name>
<dbReference type="AlphaFoldDB" id="A0A3P1T2B6"/>
<evidence type="ECO:0000313" key="1">
    <source>
        <dbReference type="EMBL" id="RRD03612.1"/>
    </source>
</evidence>
<evidence type="ECO:0000313" key="2">
    <source>
        <dbReference type="Proteomes" id="UP000280819"/>
    </source>
</evidence>
<gene>
    <name evidence="1" type="ORF">EII34_13575</name>
</gene>
<dbReference type="EMBL" id="RQZG01000018">
    <property type="protein sequence ID" value="RRD03612.1"/>
    <property type="molecule type" value="Genomic_DNA"/>
</dbReference>
<proteinExistence type="predicted"/>
<sequence>MSTLRSQSLVVRRADPELHRHVDHLVEVGHLVSLLPGVCRRVDVPVEHVLLARAATSWKPTGALLGASAAALTWWPDLEPRVVDFLARPTGLAQVSQAARTGAAPPTCGGMRGLPVWSCRCSG</sequence>
<dbReference type="Proteomes" id="UP000280819">
    <property type="component" value="Unassembled WGS sequence"/>
</dbReference>
<accession>A0A3P1T2B6</accession>
<dbReference type="RefSeq" id="WP_124845704.1">
    <property type="nucleotide sequence ID" value="NZ_RQZG01000018.1"/>
</dbReference>
<comment type="caution">
    <text evidence="1">The sequence shown here is derived from an EMBL/GenBank/DDBJ whole genome shotgun (WGS) entry which is preliminary data.</text>
</comment>
<organism evidence="1 2">
    <name type="scientific">Arachnia propionica</name>
    <dbReference type="NCBI Taxonomy" id="1750"/>
    <lineage>
        <taxon>Bacteria</taxon>
        <taxon>Bacillati</taxon>
        <taxon>Actinomycetota</taxon>
        <taxon>Actinomycetes</taxon>
        <taxon>Propionibacteriales</taxon>
        <taxon>Propionibacteriaceae</taxon>
        <taxon>Arachnia</taxon>
    </lineage>
</organism>
<protein>
    <submittedName>
        <fullName evidence="1">Uncharacterized protein</fullName>
    </submittedName>
</protein>
<reference evidence="1 2" key="1">
    <citation type="submission" date="2018-11" db="EMBL/GenBank/DDBJ databases">
        <title>Genomes From Bacteria Associated with the Canine Oral Cavity: a Test Case for Automated Genome-Based Taxonomic Assignment.</title>
        <authorList>
            <person name="Coil D.A."/>
            <person name="Jospin G."/>
            <person name="Darling A.E."/>
            <person name="Wallis C."/>
            <person name="Davis I.J."/>
            <person name="Harris S."/>
            <person name="Eisen J.A."/>
            <person name="Holcombe L.J."/>
            <person name="O'Flynn C."/>
        </authorList>
    </citation>
    <scope>NUCLEOTIDE SEQUENCE [LARGE SCALE GENOMIC DNA]</scope>
    <source>
        <strain evidence="1 2">OH887_COT-365</strain>
    </source>
</reference>